<dbReference type="AlphaFoldDB" id="A0A518CNF8"/>
<name>A0A518CNF8_9PLAN</name>
<organism evidence="1 2">
    <name type="scientific">Polystyrenella longa</name>
    <dbReference type="NCBI Taxonomy" id="2528007"/>
    <lineage>
        <taxon>Bacteria</taxon>
        <taxon>Pseudomonadati</taxon>
        <taxon>Planctomycetota</taxon>
        <taxon>Planctomycetia</taxon>
        <taxon>Planctomycetales</taxon>
        <taxon>Planctomycetaceae</taxon>
        <taxon>Polystyrenella</taxon>
    </lineage>
</organism>
<keyword evidence="2" id="KW-1185">Reference proteome</keyword>
<sequence>MFRRCLRHLGHAGDELVIELYKCPGVFILGILEGMLKRAESSSSMNSGAALMEFRAGVLPPMSASPERSS</sequence>
<dbReference type="Proteomes" id="UP000317178">
    <property type="component" value="Chromosome"/>
</dbReference>
<accession>A0A518CNF8</accession>
<protein>
    <submittedName>
        <fullName evidence="1">Uncharacterized protein</fullName>
    </submittedName>
</protein>
<dbReference type="EMBL" id="CP036281">
    <property type="protein sequence ID" value="QDU80748.1"/>
    <property type="molecule type" value="Genomic_DNA"/>
</dbReference>
<dbReference type="KEGG" id="plon:Pla110_24810"/>
<reference evidence="1 2" key="1">
    <citation type="submission" date="2019-02" db="EMBL/GenBank/DDBJ databases">
        <title>Deep-cultivation of Planctomycetes and their phenomic and genomic characterization uncovers novel biology.</title>
        <authorList>
            <person name="Wiegand S."/>
            <person name="Jogler M."/>
            <person name="Boedeker C."/>
            <person name="Pinto D."/>
            <person name="Vollmers J."/>
            <person name="Rivas-Marin E."/>
            <person name="Kohn T."/>
            <person name="Peeters S.H."/>
            <person name="Heuer A."/>
            <person name="Rast P."/>
            <person name="Oberbeckmann S."/>
            <person name="Bunk B."/>
            <person name="Jeske O."/>
            <person name="Meyerdierks A."/>
            <person name="Storesund J.E."/>
            <person name="Kallscheuer N."/>
            <person name="Luecker S."/>
            <person name="Lage O.M."/>
            <person name="Pohl T."/>
            <person name="Merkel B.J."/>
            <person name="Hornburger P."/>
            <person name="Mueller R.-W."/>
            <person name="Bruemmer F."/>
            <person name="Labrenz M."/>
            <person name="Spormann A.M."/>
            <person name="Op den Camp H."/>
            <person name="Overmann J."/>
            <person name="Amann R."/>
            <person name="Jetten M.S.M."/>
            <person name="Mascher T."/>
            <person name="Medema M.H."/>
            <person name="Devos D.P."/>
            <person name="Kaster A.-K."/>
            <person name="Ovreas L."/>
            <person name="Rohde M."/>
            <person name="Galperin M.Y."/>
            <person name="Jogler C."/>
        </authorList>
    </citation>
    <scope>NUCLEOTIDE SEQUENCE [LARGE SCALE GENOMIC DNA]</scope>
    <source>
        <strain evidence="1 2">Pla110</strain>
    </source>
</reference>
<evidence type="ECO:0000313" key="1">
    <source>
        <dbReference type="EMBL" id="QDU80748.1"/>
    </source>
</evidence>
<gene>
    <name evidence="1" type="ORF">Pla110_24810</name>
</gene>
<evidence type="ECO:0000313" key="2">
    <source>
        <dbReference type="Proteomes" id="UP000317178"/>
    </source>
</evidence>
<proteinExistence type="predicted"/>